<evidence type="ECO:0000313" key="3">
    <source>
        <dbReference type="Proteomes" id="UP000827284"/>
    </source>
</evidence>
<dbReference type="PANTHER" id="PTHR31735:SF1">
    <property type="entry name" value="VACUOLAR MEMBRANE PROTEIN YPL162C"/>
    <property type="match status" value="1"/>
</dbReference>
<sequence length="307" mass="35230">MGYLLVQRAEPDEDQTPHAPNTCELMSSFAIFVQLLLATIAFSTLIFKRSKERPMRPLKVWLYDVSKQIVGGVVIHSLNLISATVFGLSSEQKDSNPCIWYFLNIFLDTTFGVGVLYLFLRAADYYFTRSRIEGLKTGDYGNPPQFERWWKQTLVFSLGLVVMKIVVVIVLTWPFLFTFGDWVLGWTASNEKLQILFVMLFLPLSMNICQFWVIDYILKQKPSEKFPLRIDEDQEDMYGLVGGLELNYDEDGADGDSHLVGQATHDRLDNLSHHPVHDRFEIEDEDLTPKHGDDDFSPFVAATSRRV</sequence>
<reference evidence="2" key="1">
    <citation type="submission" date="2021-11" db="EMBL/GenBank/DDBJ databases">
        <authorList>
            <person name="Herlambang A."/>
            <person name="Guo Y."/>
            <person name="Takashima Y."/>
            <person name="Nishizawa T."/>
        </authorList>
    </citation>
    <scope>NUCLEOTIDE SEQUENCE</scope>
    <source>
        <strain evidence="2">E1425</strain>
    </source>
</reference>
<gene>
    <name evidence="2" type="ORF">EMPS_04084</name>
</gene>
<feature type="transmembrane region" description="Helical" evidence="1">
    <location>
        <begin position="68"/>
        <end position="87"/>
    </location>
</feature>
<evidence type="ECO:0000313" key="2">
    <source>
        <dbReference type="EMBL" id="GJJ71727.1"/>
    </source>
</evidence>
<feature type="transmembrane region" description="Helical" evidence="1">
    <location>
        <begin position="154"/>
        <end position="175"/>
    </location>
</feature>
<proteinExistence type="predicted"/>
<protein>
    <recommendedName>
        <fullName evidence="4">Vacuolar membrane protein</fullName>
    </recommendedName>
</protein>
<dbReference type="InterPro" id="IPR022127">
    <property type="entry name" value="STIMATE/YPL162C"/>
</dbReference>
<name>A0A9P3H807_9FUNG</name>
<keyword evidence="1" id="KW-0812">Transmembrane</keyword>
<feature type="transmembrane region" description="Helical" evidence="1">
    <location>
        <begin position="195"/>
        <end position="218"/>
    </location>
</feature>
<evidence type="ECO:0000256" key="1">
    <source>
        <dbReference type="SAM" id="Phobius"/>
    </source>
</evidence>
<evidence type="ECO:0008006" key="4">
    <source>
        <dbReference type="Google" id="ProtNLM"/>
    </source>
</evidence>
<keyword evidence="1" id="KW-1133">Transmembrane helix</keyword>
<feature type="transmembrane region" description="Helical" evidence="1">
    <location>
        <begin position="99"/>
        <end position="120"/>
    </location>
</feature>
<keyword evidence="1" id="KW-0472">Membrane</keyword>
<dbReference type="Proteomes" id="UP000827284">
    <property type="component" value="Unassembled WGS sequence"/>
</dbReference>
<dbReference type="GO" id="GO:0016020">
    <property type="term" value="C:membrane"/>
    <property type="evidence" value="ECO:0007669"/>
    <property type="project" value="TreeGrafter"/>
</dbReference>
<dbReference type="Pfam" id="PF12400">
    <property type="entry name" value="STIMATE"/>
    <property type="match status" value="1"/>
</dbReference>
<feature type="transmembrane region" description="Helical" evidence="1">
    <location>
        <begin position="25"/>
        <end position="47"/>
    </location>
</feature>
<organism evidence="2 3">
    <name type="scientific">Entomortierella parvispora</name>
    <dbReference type="NCBI Taxonomy" id="205924"/>
    <lineage>
        <taxon>Eukaryota</taxon>
        <taxon>Fungi</taxon>
        <taxon>Fungi incertae sedis</taxon>
        <taxon>Mucoromycota</taxon>
        <taxon>Mortierellomycotina</taxon>
        <taxon>Mortierellomycetes</taxon>
        <taxon>Mortierellales</taxon>
        <taxon>Mortierellaceae</taxon>
        <taxon>Entomortierella</taxon>
    </lineage>
</organism>
<dbReference type="PANTHER" id="PTHR31735">
    <property type="entry name" value="VACUOLAR MEMBRANE PROTEIN YPL162C"/>
    <property type="match status" value="1"/>
</dbReference>
<accession>A0A9P3H807</accession>
<keyword evidence="3" id="KW-1185">Reference proteome</keyword>
<dbReference type="AlphaFoldDB" id="A0A9P3H807"/>
<reference evidence="2" key="2">
    <citation type="journal article" date="2022" name="Microbiol. Resour. Announc.">
        <title>Whole-Genome Sequence of Entomortierella parvispora E1425, a Mucoromycotan Fungus Associated with Burkholderiaceae-Related Endosymbiotic Bacteria.</title>
        <authorList>
            <person name="Herlambang A."/>
            <person name="Guo Y."/>
            <person name="Takashima Y."/>
            <person name="Narisawa K."/>
            <person name="Ohta H."/>
            <person name="Nishizawa T."/>
        </authorList>
    </citation>
    <scope>NUCLEOTIDE SEQUENCE</scope>
    <source>
        <strain evidence="2">E1425</strain>
    </source>
</reference>
<comment type="caution">
    <text evidence="2">The sequence shown here is derived from an EMBL/GenBank/DDBJ whole genome shotgun (WGS) entry which is preliminary data.</text>
</comment>
<dbReference type="OrthoDB" id="431202at2759"/>
<dbReference type="EMBL" id="BQFW01000006">
    <property type="protein sequence ID" value="GJJ71727.1"/>
    <property type="molecule type" value="Genomic_DNA"/>
</dbReference>